<comment type="similarity">
    <text evidence="1 4">Belongs to the DTD family.</text>
</comment>
<keyword evidence="6" id="KW-1185">Reference proteome</keyword>
<dbReference type="GO" id="GO:0051500">
    <property type="term" value="F:D-tyrosyl-tRNA(Tyr) deacylase activity"/>
    <property type="evidence" value="ECO:0007669"/>
    <property type="project" value="TreeGrafter"/>
</dbReference>
<keyword evidence="4" id="KW-0963">Cytoplasm</keyword>
<evidence type="ECO:0000256" key="1">
    <source>
        <dbReference type="ARBA" id="ARBA00009673"/>
    </source>
</evidence>
<dbReference type="STRING" id="690567.1521"/>
<protein>
    <recommendedName>
        <fullName evidence="4">D-aminoacyl-tRNA deacylase</fullName>
        <shortName evidence="4">DTD</shortName>
        <ecNumber evidence="4">3.1.1.96</ecNumber>
    </recommendedName>
    <alternativeName>
        <fullName evidence="4">Gly-tRNA(Ala) deacylase</fullName>
        <ecNumber evidence="4">3.1.1.-</ecNumber>
    </alternativeName>
</protein>
<dbReference type="OrthoDB" id="9801395at2"/>
<dbReference type="EC" id="3.1.1.-" evidence="4"/>
<dbReference type="PANTHER" id="PTHR10472:SF5">
    <property type="entry name" value="D-AMINOACYL-TRNA DEACYLASE 1"/>
    <property type="match status" value="1"/>
</dbReference>
<dbReference type="SUPFAM" id="SSF69500">
    <property type="entry name" value="DTD-like"/>
    <property type="match status" value="1"/>
</dbReference>
<name>A0A0E4C8N4_9FIRM</name>
<dbReference type="HAMAP" id="MF_00518">
    <property type="entry name" value="Deacylase_Dtd"/>
    <property type="match status" value="1"/>
</dbReference>
<evidence type="ECO:0000256" key="3">
    <source>
        <dbReference type="ARBA" id="ARBA00022801"/>
    </source>
</evidence>
<dbReference type="InterPro" id="IPR003732">
    <property type="entry name" value="Daa-tRNA_deacyls_DTD"/>
</dbReference>
<comment type="catalytic activity">
    <reaction evidence="4">
        <text>a D-aminoacyl-tRNA + H2O = a tRNA + a D-alpha-amino acid + H(+)</text>
        <dbReference type="Rhea" id="RHEA:13953"/>
        <dbReference type="Rhea" id="RHEA-COMP:10123"/>
        <dbReference type="Rhea" id="RHEA-COMP:10124"/>
        <dbReference type="ChEBI" id="CHEBI:15377"/>
        <dbReference type="ChEBI" id="CHEBI:15378"/>
        <dbReference type="ChEBI" id="CHEBI:59871"/>
        <dbReference type="ChEBI" id="CHEBI:78442"/>
        <dbReference type="ChEBI" id="CHEBI:79333"/>
        <dbReference type="EC" id="3.1.1.96"/>
    </reaction>
</comment>
<dbReference type="EMBL" id="CGIH01000027">
    <property type="protein sequence ID" value="CFX61692.1"/>
    <property type="molecule type" value="Genomic_DNA"/>
</dbReference>
<dbReference type="AlphaFoldDB" id="A0A0E4C8N4"/>
<evidence type="ECO:0000313" key="5">
    <source>
        <dbReference type="EMBL" id="CFX61692.1"/>
    </source>
</evidence>
<reference evidence="5 6" key="1">
    <citation type="submission" date="2015-03" db="EMBL/GenBank/DDBJ databases">
        <authorList>
            <person name="Murphy D."/>
        </authorList>
    </citation>
    <scope>NUCLEOTIDE SEQUENCE [LARGE SCALE GENOMIC DNA]</scope>
    <source>
        <strain evidence="5 6">OL-4</strain>
    </source>
</reference>
<dbReference type="GO" id="GO:0043908">
    <property type="term" value="F:Ser(Gly)-tRNA(Ala) hydrolase activity"/>
    <property type="evidence" value="ECO:0007669"/>
    <property type="project" value="UniProtKB-UniRule"/>
</dbReference>
<comment type="subunit">
    <text evidence="4">Homodimer.</text>
</comment>
<sequence length="149" mass="16762">MRAVVQKSQRSSVNINNEEIACISYGLVVLLGVKKGDTRSDAEYIMDKIINLRIFEDEQGKMNRSLLEEGGDLLMVSQFTLYGDTRKGRRPSFTAAEDPEPARELFAYCLEIARNQNIRVQEGVFGAHMQVNISNDGPCTILLDSEKIF</sequence>
<proteinExistence type="inferred from homology"/>
<comment type="domain">
    <text evidence="4">A Gly-cisPro motif from one monomer fits into the active site of the other monomer to allow specific chiral rejection of L-amino acids.</text>
</comment>
<feature type="short sequence motif" description="Gly-cisPro motif, important for rejection of L-amino acids" evidence="4">
    <location>
        <begin position="137"/>
        <end position="138"/>
    </location>
</feature>
<dbReference type="Proteomes" id="UP000045545">
    <property type="component" value="Unassembled WGS sequence"/>
</dbReference>
<dbReference type="NCBIfam" id="TIGR00256">
    <property type="entry name" value="D-aminoacyl-tRNA deacylase"/>
    <property type="match status" value="1"/>
</dbReference>
<dbReference type="Pfam" id="PF02580">
    <property type="entry name" value="Tyr_Deacylase"/>
    <property type="match status" value="1"/>
</dbReference>
<evidence type="ECO:0000313" key="6">
    <source>
        <dbReference type="Proteomes" id="UP000045545"/>
    </source>
</evidence>
<gene>
    <name evidence="4" type="primary">dtd</name>
    <name evidence="5" type="ORF">1521</name>
</gene>
<dbReference type="GO" id="GO:0005737">
    <property type="term" value="C:cytoplasm"/>
    <property type="evidence" value="ECO:0007669"/>
    <property type="project" value="UniProtKB-SubCell"/>
</dbReference>
<dbReference type="EC" id="3.1.1.96" evidence="4"/>
<dbReference type="RefSeq" id="WP_046497278.1">
    <property type="nucleotide sequence ID" value="NZ_CGIH01000027.1"/>
</dbReference>
<comment type="function">
    <text evidence="4">An aminoacyl-tRNA editing enzyme that deacylates mischarged D-aminoacyl-tRNAs. Also deacylates mischarged glycyl-tRNA(Ala), protecting cells against glycine mischarging by AlaRS. Acts via tRNA-based rather than protein-based catalysis; rejects L-amino acids rather than detecting D-amino acids in the active site. By recycling D-aminoacyl-tRNA to D-amino acids and free tRNA molecules, this enzyme counteracts the toxicity associated with the formation of D-aminoacyl-tRNA entities in vivo and helps enforce protein L-homochirality.</text>
</comment>
<dbReference type="GO" id="GO:0000049">
    <property type="term" value="F:tRNA binding"/>
    <property type="evidence" value="ECO:0007669"/>
    <property type="project" value="UniProtKB-UniRule"/>
</dbReference>
<keyword evidence="4" id="KW-0694">RNA-binding</keyword>
<organism evidence="5 6">
    <name type="scientific">Syntrophomonas zehnderi OL-4</name>
    <dbReference type="NCBI Taxonomy" id="690567"/>
    <lineage>
        <taxon>Bacteria</taxon>
        <taxon>Bacillati</taxon>
        <taxon>Bacillota</taxon>
        <taxon>Clostridia</taxon>
        <taxon>Eubacteriales</taxon>
        <taxon>Syntrophomonadaceae</taxon>
        <taxon>Syntrophomonas</taxon>
    </lineage>
</organism>
<dbReference type="GO" id="GO:0019478">
    <property type="term" value="P:D-amino acid catabolic process"/>
    <property type="evidence" value="ECO:0007669"/>
    <property type="project" value="UniProtKB-UniRule"/>
</dbReference>
<accession>A0A0E4C8N4</accession>
<comment type="subcellular location">
    <subcellularLocation>
        <location evidence="4">Cytoplasm</location>
    </subcellularLocation>
</comment>
<dbReference type="FunFam" id="3.50.80.10:FF:000001">
    <property type="entry name" value="D-aminoacyl-tRNA deacylase"/>
    <property type="match status" value="1"/>
</dbReference>
<dbReference type="Gene3D" id="3.50.80.10">
    <property type="entry name" value="D-tyrosyl-tRNA(Tyr) deacylase"/>
    <property type="match status" value="1"/>
</dbReference>
<keyword evidence="2 4" id="KW-0820">tRNA-binding</keyword>
<dbReference type="GO" id="GO:0106026">
    <property type="term" value="F:Gly-tRNA(Ala) deacylase activity"/>
    <property type="evidence" value="ECO:0007669"/>
    <property type="project" value="UniProtKB-UniRule"/>
</dbReference>
<keyword evidence="3 4" id="KW-0378">Hydrolase</keyword>
<evidence type="ECO:0000256" key="2">
    <source>
        <dbReference type="ARBA" id="ARBA00022555"/>
    </source>
</evidence>
<dbReference type="PANTHER" id="PTHR10472">
    <property type="entry name" value="D-TYROSYL-TRNA TYR DEACYLASE"/>
    <property type="match status" value="1"/>
</dbReference>
<evidence type="ECO:0000256" key="4">
    <source>
        <dbReference type="HAMAP-Rule" id="MF_00518"/>
    </source>
</evidence>
<comment type="catalytic activity">
    <reaction evidence="4">
        <text>glycyl-tRNA(Ala) + H2O = tRNA(Ala) + glycine + H(+)</text>
        <dbReference type="Rhea" id="RHEA:53744"/>
        <dbReference type="Rhea" id="RHEA-COMP:9657"/>
        <dbReference type="Rhea" id="RHEA-COMP:13640"/>
        <dbReference type="ChEBI" id="CHEBI:15377"/>
        <dbReference type="ChEBI" id="CHEBI:15378"/>
        <dbReference type="ChEBI" id="CHEBI:57305"/>
        <dbReference type="ChEBI" id="CHEBI:78442"/>
        <dbReference type="ChEBI" id="CHEBI:78522"/>
    </reaction>
</comment>
<dbReference type="InterPro" id="IPR023509">
    <property type="entry name" value="DTD-like_sf"/>
</dbReference>